<accession>A0A1D1UH07</accession>
<dbReference type="InterPro" id="IPR000477">
    <property type="entry name" value="RT_dom"/>
</dbReference>
<feature type="domain" description="Reverse transcriptase" evidence="1">
    <location>
        <begin position="1"/>
        <end position="92"/>
    </location>
</feature>
<name>A0A1D1UH07_RAMVA</name>
<dbReference type="AlphaFoldDB" id="A0A1D1UH07"/>
<evidence type="ECO:0000313" key="2">
    <source>
        <dbReference type="EMBL" id="GAU87675.1"/>
    </source>
</evidence>
<gene>
    <name evidence="2" type="primary">RvY_00489-1</name>
    <name evidence="2" type="synonym">RvY_00489.1</name>
    <name evidence="2" type="ORF">RvY_00489</name>
</gene>
<dbReference type="InterPro" id="IPR043502">
    <property type="entry name" value="DNA/RNA_pol_sf"/>
</dbReference>
<sequence>MQLLQSEVSRLPSSKVKSPVFQYADDILLYRIIRKNDDCAALQQDVNGIAEWCIETGLEVNPSKSQHLRISNKRTSNAKTDGGNHNFSSVIIPSVTEAECLGAIFSSKLDWTAQVDKVTAKCRRRLCAIKGFFPRRFGSVKQLLFNSLVRSVMDYACSCWHSTSKTLQRQLETIRKKFLQSIRLGSLLNDGHDRDFKQYRSHLSVVDWEPVWERRCKGILLNAFKIWAGVFTGGNSILK</sequence>
<dbReference type="PANTHER" id="PTHR33332">
    <property type="entry name" value="REVERSE TRANSCRIPTASE DOMAIN-CONTAINING PROTEIN"/>
    <property type="match status" value="1"/>
</dbReference>
<comment type="caution">
    <text evidence="2">The sequence shown here is derived from an EMBL/GenBank/DDBJ whole genome shotgun (WGS) entry which is preliminary data.</text>
</comment>
<dbReference type="Proteomes" id="UP000186922">
    <property type="component" value="Unassembled WGS sequence"/>
</dbReference>
<dbReference type="EMBL" id="BDGG01000001">
    <property type="protein sequence ID" value="GAU87675.1"/>
    <property type="molecule type" value="Genomic_DNA"/>
</dbReference>
<organism evidence="2 3">
    <name type="scientific">Ramazzottius varieornatus</name>
    <name type="common">Water bear</name>
    <name type="synonym">Tardigrade</name>
    <dbReference type="NCBI Taxonomy" id="947166"/>
    <lineage>
        <taxon>Eukaryota</taxon>
        <taxon>Metazoa</taxon>
        <taxon>Ecdysozoa</taxon>
        <taxon>Tardigrada</taxon>
        <taxon>Eutardigrada</taxon>
        <taxon>Parachela</taxon>
        <taxon>Hypsibioidea</taxon>
        <taxon>Ramazzottiidae</taxon>
        <taxon>Ramazzottius</taxon>
    </lineage>
</organism>
<dbReference type="SUPFAM" id="SSF56672">
    <property type="entry name" value="DNA/RNA polymerases"/>
    <property type="match status" value="1"/>
</dbReference>
<reference evidence="2 3" key="1">
    <citation type="journal article" date="2016" name="Nat. Commun.">
        <title>Extremotolerant tardigrade genome and improved radiotolerance of human cultured cells by tardigrade-unique protein.</title>
        <authorList>
            <person name="Hashimoto T."/>
            <person name="Horikawa D.D."/>
            <person name="Saito Y."/>
            <person name="Kuwahara H."/>
            <person name="Kozuka-Hata H."/>
            <person name="Shin-I T."/>
            <person name="Minakuchi Y."/>
            <person name="Ohishi K."/>
            <person name="Motoyama A."/>
            <person name="Aizu T."/>
            <person name="Enomoto A."/>
            <person name="Kondo K."/>
            <person name="Tanaka S."/>
            <person name="Hara Y."/>
            <person name="Koshikawa S."/>
            <person name="Sagara H."/>
            <person name="Miura T."/>
            <person name="Yokobori S."/>
            <person name="Miyagawa K."/>
            <person name="Suzuki Y."/>
            <person name="Kubo T."/>
            <person name="Oyama M."/>
            <person name="Kohara Y."/>
            <person name="Fujiyama A."/>
            <person name="Arakawa K."/>
            <person name="Katayama T."/>
            <person name="Toyoda A."/>
            <person name="Kunieda T."/>
        </authorList>
    </citation>
    <scope>NUCLEOTIDE SEQUENCE [LARGE SCALE GENOMIC DNA]</scope>
    <source>
        <strain evidence="2 3">YOKOZUNA-1</strain>
    </source>
</reference>
<dbReference type="PROSITE" id="PS50878">
    <property type="entry name" value="RT_POL"/>
    <property type="match status" value="1"/>
</dbReference>
<evidence type="ECO:0000313" key="3">
    <source>
        <dbReference type="Proteomes" id="UP000186922"/>
    </source>
</evidence>
<dbReference type="OrthoDB" id="426210at2759"/>
<evidence type="ECO:0000259" key="1">
    <source>
        <dbReference type="PROSITE" id="PS50878"/>
    </source>
</evidence>
<protein>
    <recommendedName>
        <fullName evidence="1">Reverse transcriptase domain-containing protein</fullName>
    </recommendedName>
</protein>
<keyword evidence="3" id="KW-1185">Reference proteome</keyword>
<dbReference type="STRING" id="947166.A0A1D1UH07"/>
<proteinExistence type="predicted"/>